<keyword evidence="11" id="KW-1185">Reference proteome</keyword>
<keyword evidence="6" id="KW-0812">Transmembrane</keyword>
<dbReference type="Pfam" id="PF25917">
    <property type="entry name" value="BSH_RND"/>
    <property type="match status" value="1"/>
</dbReference>
<feature type="region of interest" description="Disordered" evidence="5">
    <location>
        <begin position="1"/>
        <end position="38"/>
    </location>
</feature>
<evidence type="ECO:0000256" key="5">
    <source>
        <dbReference type="SAM" id="MobiDB-lite"/>
    </source>
</evidence>
<dbReference type="NCBIfam" id="TIGR01730">
    <property type="entry name" value="RND_mfp"/>
    <property type="match status" value="1"/>
</dbReference>
<dbReference type="Proteomes" id="UP001237448">
    <property type="component" value="Unassembled WGS sequence"/>
</dbReference>
<comment type="subcellular location">
    <subcellularLocation>
        <location evidence="1">Cell envelope</location>
    </subcellularLocation>
</comment>
<keyword evidence="6" id="KW-1133">Transmembrane helix</keyword>
<evidence type="ECO:0000256" key="3">
    <source>
        <dbReference type="ARBA" id="ARBA00022448"/>
    </source>
</evidence>
<feature type="domain" description="Multidrug resistance protein MdtA-like C-terminal permuted SH3" evidence="9">
    <location>
        <begin position="367"/>
        <end position="419"/>
    </location>
</feature>
<feature type="transmembrane region" description="Helical" evidence="6">
    <location>
        <begin position="48"/>
        <end position="67"/>
    </location>
</feature>
<dbReference type="InterPro" id="IPR058627">
    <property type="entry name" value="MdtA-like_C"/>
</dbReference>
<evidence type="ECO:0000256" key="6">
    <source>
        <dbReference type="SAM" id="Phobius"/>
    </source>
</evidence>
<protein>
    <submittedName>
        <fullName evidence="10">RND family efflux transporter MFP subunit</fullName>
    </submittedName>
</protein>
<feature type="coiled-coil region" evidence="4">
    <location>
        <begin position="154"/>
        <end position="195"/>
    </location>
</feature>
<dbReference type="InterPro" id="IPR058625">
    <property type="entry name" value="MdtA-like_BSH"/>
</dbReference>
<keyword evidence="3" id="KW-0813">Transport</keyword>
<dbReference type="SUPFAM" id="SSF111369">
    <property type="entry name" value="HlyD-like secretion proteins"/>
    <property type="match status" value="2"/>
</dbReference>
<reference evidence="10 11" key="1">
    <citation type="submission" date="2023-07" db="EMBL/GenBank/DDBJ databases">
        <title>Genomic Encyclopedia of Type Strains, Phase IV (KMG-IV): sequencing the most valuable type-strain genomes for metagenomic binning, comparative biology and taxonomic classification.</title>
        <authorList>
            <person name="Goeker M."/>
        </authorList>
    </citation>
    <scope>NUCLEOTIDE SEQUENCE [LARGE SCALE GENOMIC DNA]</scope>
    <source>
        <strain evidence="10 11">DSM 5896</strain>
    </source>
</reference>
<proteinExistence type="inferred from homology"/>
<accession>A0ABU0FK55</accession>
<evidence type="ECO:0000259" key="9">
    <source>
        <dbReference type="Pfam" id="PF25967"/>
    </source>
</evidence>
<dbReference type="EMBL" id="JAUSVK010000001">
    <property type="protein sequence ID" value="MDQ0394727.1"/>
    <property type="molecule type" value="Genomic_DNA"/>
</dbReference>
<feature type="compositionally biased region" description="Basic and acidic residues" evidence="5">
    <location>
        <begin position="1"/>
        <end position="15"/>
    </location>
</feature>
<evidence type="ECO:0000256" key="2">
    <source>
        <dbReference type="ARBA" id="ARBA00009477"/>
    </source>
</evidence>
<dbReference type="Pfam" id="PF25967">
    <property type="entry name" value="RND-MFP_C"/>
    <property type="match status" value="1"/>
</dbReference>
<organism evidence="10 11">
    <name type="scientific">Labrys monachus</name>
    <dbReference type="NCBI Taxonomy" id="217067"/>
    <lineage>
        <taxon>Bacteria</taxon>
        <taxon>Pseudomonadati</taxon>
        <taxon>Pseudomonadota</taxon>
        <taxon>Alphaproteobacteria</taxon>
        <taxon>Hyphomicrobiales</taxon>
        <taxon>Xanthobacteraceae</taxon>
        <taxon>Labrys</taxon>
    </lineage>
</organism>
<evidence type="ECO:0000259" key="8">
    <source>
        <dbReference type="Pfam" id="PF25954"/>
    </source>
</evidence>
<keyword evidence="4" id="KW-0175">Coiled coil</keyword>
<dbReference type="PANTHER" id="PTHR30469:SF15">
    <property type="entry name" value="HLYD FAMILY OF SECRETION PROTEINS"/>
    <property type="match status" value="1"/>
</dbReference>
<comment type="similarity">
    <text evidence="2">Belongs to the membrane fusion protein (MFP) (TC 8.A.1) family.</text>
</comment>
<dbReference type="Gene3D" id="2.40.30.170">
    <property type="match status" value="1"/>
</dbReference>
<evidence type="ECO:0000313" key="10">
    <source>
        <dbReference type="EMBL" id="MDQ0394727.1"/>
    </source>
</evidence>
<feature type="domain" description="CusB-like beta-barrel" evidence="8">
    <location>
        <begin position="290"/>
        <end position="359"/>
    </location>
</feature>
<name>A0ABU0FK55_9HYPH</name>
<comment type="caution">
    <text evidence="10">The sequence shown here is derived from an EMBL/GenBank/DDBJ whole genome shotgun (WGS) entry which is preliminary data.</text>
</comment>
<dbReference type="Gene3D" id="1.10.287.470">
    <property type="entry name" value="Helix hairpin bin"/>
    <property type="match status" value="1"/>
</dbReference>
<evidence type="ECO:0000256" key="1">
    <source>
        <dbReference type="ARBA" id="ARBA00004196"/>
    </source>
</evidence>
<sequence>MSAVEKQRRPEHGLEPNDIFGDAGGTPPAGSTLHAPAPRRSKVRTVTVTLLVLVLAAAAAAAAFMWLRPMLEAPAGAAVAVVAPPPSITIVHAVTGPITENTVVTGNLVPREEIMVSPQVDGYAIDQIMVEEGDRVTEGQVLARLSRTSIDTSLAQNTAQLARAEASIAQAKSSIAEAQANKDQAESAFARSRALQKSGNATEDTLEQREAAAKMADARLDAARHSLAVAEADRNLAVAQRDEMMVRLAHTQIQAPAAGIVSRRTARIGAVVSAAGEALFRIIRDGDIELEADVPETTLARLRVGMKAEVITAAREQPYAAHVRLVAPEVSTVTRLGRVRLAIDAAPGLTVGAFGRAKVEIASRTGVLVPQSAILYSEDGPTVQVVRDSVVSTRAVTLGLRTERQAEIARGVASGDAVVATAGTFVRDGDRITPMEATSPPGAE</sequence>
<dbReference type="InterPro" id="IPR006143">
    <property type="entry name" value="RND_pump_MFP"/>
</dbReference>
<feature type="domain" description="Multidrug resistance protein MdtA-like barrel-sandwich hybrid" evidence="7">
    <location>
        <begin position="114"/>
        <end position="277"/>
    </location>
</feature>
<evidence type="ECO:0000259" key="7">
    <source>
        <dbReference type="Pfam" id="PF25917"/>
    </source>
</evidence>
<keyword evidence="6" id="KW-0472">Membrane</keyword>
<dbReference type="InterPro" id="IPR058792">
    <property type="entry name" value="Beta-barrel_RND_2"/>
</dbReference>
<dbReference type="RefSeq" id="WP_307432327.1">
    <property type="nucleotide sequence ID" value="NZ_JAUSVK010000001.1"/>
</dbReference>
<dbReference type="Gene3D" id="2.40.420.20">
    <property type="match status" value="1"/>
</dbReference>
<dbReference type="Gene3D" id="2.40.50.100">
    <property type="match status" value="1"/>
</dbReference>
<dbReference type="Pfam" id="PF25954">
    <property type="entry name" value="Beta-barrel_RND_2"/>
    <property type="match status" value="1"/>
</dbReference>
<evidence type="ECO:0000313" key="11">
    <source>
        <dbReference type="Proteomes" id="UP001237448"/>
    </source>
</evidence>
<gene>
    <name evidence="10" type="ORF">J3R73_004519</name>
</gene>
<evidence type="ECO:0000256" key="4">
    <source>
        <dbReference type="SAM" id="Coils"/>
    </source>
</evidence>
<dbReference type="PANTHER" id="PTHR30469">
    <property type="entry name" value="MULTIDRUG RESISTANCE PROTEIN MDTA"/>
    <property type="match status" value="1"/>
</dbReference>